<evidence type="ECO:0000313" key="4">
    <source>
        <dbReference type="EMBL" id="CAB3398696.1"/>
    </source>
</evidence>
<dbReference type="EMBL" id="CADEPM010000001">
    <property type="protein sequence ID" value="CAB3398696.1"/>
    <property type="molecule type" value="Genomic_DNA"/>
</dbReference>
<dbReference type="InterPro" id="IPR002053">
    <property type="entry name" value="Glyco_hydro_25"/>
</dbReference>
<dbReference type="Gene3D" id="3.20.20.80">
    <property type="entry name" value="Glycosidases"/>
    <property type="match status" value="1"/>
</dbReference>
<name>A0A8S1EAV0_9PELO</name>
<dbReference type="GO" id="GO:0003796">
    <property type="term" value="F:lysozyme activity"/>
    <property type="evidence" value="ECO:0007669"/>
    <property type="project" value="InterPro"/>
</dbReference>
<dbReference type="AlphaFoldDB" id="A0A8S1EAV0"/>
<dbReference type="GO" id="GO:0009253">
    <property type="term" value="P:peptidoglycan catabolic process"/>
    <property type="evidence" value="ECO:0007669"/>
    <property type="project" value="InterPro"/>
</dbReference>
<comment type="caution">
    <text evidence="4">The sequence shown here is derived from an EMBL/GenBank/DDBJ whole genome shotgun (WGS) entry which is preliminary data.</text>
</comment>
<organism evidence="4 5">
    <name type="scientific">Caenorhabditis bovis</name>
    <dbReference type="NCBI Taxonomy" id="2654633"/>
    <lineage>
        <taxon>Eukaryota</taxon>
        <taxon>Metazoa</taxon>
        <taxon>Ecdysozoa</taxon>
        <taxon>Nematoda</taxon>
        <taxon>Chromadorea</taxon>
        <taxon>Rhabditida</taxon>
        <taxon>Rhabditina</taxon>
        <taxon>Rhabditomorpha</taxon>
        <taxon>Rhabditoidea</taxon>
        <taxon>Rhabditidae</taxon>
        <taxon>Peloderinae</taxon>
        <taxon>Caenorhabditis</taxon>
    </lineage>
</organism>
<reference evidence="4 5" key="1">
    <citation type="submission" date="2020-04" db="EMBL/GenBank/DDBJ databases">
        <authorList>
            <person name="Laetsch R D."/>
            <person name="Stevens L."/>
            <person name="Kumar S."/>
            <person name="Blaxter L. M."/>
        </authorList>
    </citation>
    <scope>NUCLEOTIDE SEQUENCE [LARGE SCALE GENOMIC DNA]</scope>
</reference>
<comment type="similarity">
    <text evidence="1">Belongs to the glycosyl hydrolase 25 family.</text>
</comment>
<dbReference type="SUPFAM" id="SSF51445">
    <property type="entry name" value="(Trans)glycosidases"/>
    <property type="match status" value="1"/>
</dbReference>
<evidence type="ECO:0000256" key="1">
    <source>
        <dbReference type="ARBA" id="ARBA00010646"/>
    </source>
</evidence>
<keyword evidence="2 3" id="KW-0732">Signal</keyword>
<dbReference type="InterPro" id="IPR017853">
    <property type="entry name" value="GH"/>
</dbReference>
<dbReference type="PANTHER" id="PTHR23208">
    <property type="entry name" value="LYSOZYME PROTEIN"/>
    <property type="match status" value="1"/>
</dbReference>
<dbReference type="GO" id="GO:0016998">
    <property type="term" value="P:cell wall macromolecule catabolic process"/>
    <property type="evidence" value="ECO:0007669"/>
    <property type="project" value="InterPro"/>
</dbReference>
<gene>
    <name evidence="4" type="ORF">CBOVIS_LOCUS1941</name>
</gene>
<dbReference type="GO" id="GO:0007165">
    <property type="term" value="P:signal transduction"/>
    <property type="evidence" value="ECO:0007669"/>
    <property type="project" value="TreeGrafter"/>
</dbReference>
<dbReference type="Proteomes" id="UP000494206">
    <property type="component" value="Unassembled WGS sequence"/>
</dbReference>
<evidence type="ECO:0000256" key="2">
    <source>
        <dbReference type="ARBA" id="ARBA00022729"/>
    </source>
</evidence>
<sequence>MLRVAVISWLALSCAARPQDVANNRVVVLSPNDDADAIHVDAALAAPLEDVAYAYAVDFAVPASLPQLQCLKSARYATVFVRGFNPAGKGSFDANSVTTIRNAYSAGLGIEVYVTPQPASKLTGAQQLDAVYQGLTKNSIVVRSMWLQVTSPANWPGSVSSHVNFISSFVSGAKKYGLTVGIYTNQYDWSQITGNWKSLDRNTLLWYWHVLGGGVTGETTPTFDDFRPFGPFAHPSVKQFAQVETICQLTVNRNVYAVGIPEFVGGERISKSSNIVKSGGDEIVVGTIGI</sequence>
<proteinExistence type="inferred from homology"/>
<evidence type="ECO:0000313" key="5">
    <source>
        <dbReference type="Proteomes" id="UP000494206"/>
    </source>
</evidence>
<keyword evidence="5" id="KW-1185">Reference proteome</keyword>
<dbReference type="InterPro" id="IPR051595">
    <property type="entry name" value="GH25_Enzymes"/>
</dbReference>
<dbReference type="OrthoDB" id="25039at2759"/>
<protein>
    <submittedName>
        <fullName evidence="4">Uncharacterized protein</fullName>
    </submittedName>
</protein>
<dbReference type="PROSITE" id="PS51904">
    <property type="entry name" value="GLYCOSYL_HYDROL_F25_2"/>
    <property type="match status" value="1"/>
</dbReference>
<accession>A0A8S1EAV0</accession>
<dbReference type="GO" id="GO:0045087">
    <property type="term" value="P:innate immune response"/>
    <property type="evidence" value="ECO:0007669"/>
    <property type="project" value="TreeGrafter"/>
</dbReference>
<feature type="signal peptide" evidence="3">
    <location>
        <begin position="1"/>
        <end position="16"/>
    </location>
</feature>
<evidence type="ECO:0000256" key="3">
    <source>
        <dbReference type="SAM" id="SignalP"/>
    </source>
</evidence>
<feature type="chain" id="PRO_5035783451" evidence="3">
    <location>
        <begin position="17"/>
        <end position="290"/>
    </location>
</feature>
<dbReference type="PANTHER" id="PTHR23208:SF41">
    <property type="entry name" value="LYSOZYME-LIKE PROTEIN 1"/>
    <property type="match status" value="1"/>
</dbReference>
<dbReference type="CDD" id="cd06416">
    <property type="entry name" value="GH25_Lys1-like"/>
    <property type="match status" value="1"/>
</dbReference>